<accession>Q9AMH0</accession>
<name>Q9AMH0_STRAT</name>
<sequence>MCGAPGTARRGGRELEAMRRLALLGCTTVTEPDVPVPFDILQRPFADSNAFVRAAAAASKAVAPVVNGAEAVARSVALTVAEAHVSREHSAA</sequence>
<organism evidence="1">
    <name type="scientific">Streptomyces antibioticus</name>
    <dbReference type="NCBI Taxonomy" id="1890"/>
    <lineage>
        <taxon>Bacteria</taxon>
        <taxon>Bacillati</taxon>
        <taxon>Actinomycetota</taxon>
        <taxon>Actinomycetes</taxon>
        <taxon>Kitasatosporales</taxon>
        <taxon>Streptomycetaceae</taxon>
        <taxon>Streptomyces</taxon>
    </lineage>
</organism>
<reference evidence="1" key="1">
    <citation type="journal article" date="2002" name="Antimicrob. Agents Chemother.">
        <title>Biosynthetic gene cluster of simocyclinone, a natural multihybrid antibiotic.</title>
        <authorList>
            <person name="Trefzer A."/>
            <person name="Pelzer S."/>
            <person name="Schimana J."/>
            <person name="Stockert S."/>
            <person name="Bihlmaier C."/>
            <person name="Fiedler H.P."/>
            <person name="Welzel K."/>
            <person name="Vente A."/>
            <person name="Bechthold A."/>
        </authorList>
    </citation>
    <scope>NUCLEOTIDE SEQUENCE</scope>
    <source>
        <strain evidence="1">Tue6040</strain>
    </source>
</reference>
<reference evidence="1" key="3">
    <citation type="submission" date="2011-11" db="EMBL/GenBank/DDBJ databases">
        <title>The simocyclinone biosynthetic gene cluster isolated from Streptomyces antibioticus Tue6040.</title>
        <authorList>
            <person name="Trefzer A."/>
            <person name="Bechthold A."/>
        </authorList>
    </citation>
    <scope>NUCLEOTIDE SEQUENCE</scope>
    <source>
        <strain evidence="1">Tue6040</strain>
    </source>
</reference>
<evidence type="ECO:0000313" key="1">
    <source>
        <dbReference type="EMBL" id="AAK06812.1"/>
    </source>
</evidence>
<dbReference type="EMBL" id="AF324838">
    <property type="protein sequence ID" value="AAK06812.1"/>
    <property type="molecule type" value="Genomic_DNA"/>
</dbReference>
<reference evidence="2" key="2">
    <citation type="journal article" date="2002" name="Arch. Microbiol.">
        <title>Cloning and analysis of the simocyclinone biosynthetic gene cluster of Streptomyces antibioticus Tu 6040.</title>
        <authorList>
            <person name="Galm U."/>
            <person name="Schimana J."/>
            <person name="Fiedler H.-P."/>
            <person name="Schmidt J."/>
            <person name="Li S.-M."/>
            <person name="Heide L."/>
        </authorList>
    </citation>
    <scope>NUCLEOTIDE SEQUENCE</scope>
    <source>
        <strain evidence="2">Tu 6040</strain>
    </source>
</reference>
<gene>
    <name evidence="1" type="primary">simX6</name>
    <name evidence="2" type="synonym">sim22</name>
</gene>
<evidence type="ECO:0000313" key="2">
    <source>
        <dbReference type="EMBL" id="AAL15608.1"/>
    </source>
</evidence>
<proteinExistence type="predicted"/>
<dbReference type="EMBL" id="AF322256">
    <property type="protein sequence ID" value="AAL15608.1"/>
    <property type="molecule type" value="Genomic_DNA"/>
</dbReference>
<dbReference type="AlphaFoldDB" id="Q9AMH0"/>
<protein>
    <submittedName>
        <fullName evidence="2">Sim22</fullName>
    </submittedName>
    <submittedName>
        <fullName evidence="1">SimX6</fullName>
    </submittedName>
</protein>